<protein>
    <submittedName>
        <fullName evidence="4">Transcriptional regulator</fullName>
    </submittedName>
</protein>
<keyword evidence="1 2" id="KW-0238">DNA-binding</keyword>
<keyword evidence="5" id="KW-1185">Reference proteome</keyword>
<dbReference type="InterPro" id="IPR016032">
    <property type="entry name" value="Sig_transdc_resp-reg_C-effctor"/>
</dbReference>
<feature type="non-terminal residue" evidence="4">
    <location>
        <position position="1"/>
    </location>
</feature>
<dbReference type="KEGG" id="bav:BAV2463"/>
<gene>
    <name evidence="4" type="ordered locus">BAV2463</name>
</gene>
<accession>Q2KXL6</accession>
<dbReference type="PROSITE" id="PS51755">
    <property type="entry name" value="OMPR_PHOB"/>
    <property type="match status" value="1"/>
</dbReference>
<dbReference type="Proteomes" id="UP000001977">
    <property type="component" value="Chromosome"/>
</dbReference>
<evidence type="ECO:0000256" key="1">
    <source>
        <dbReference type="ARBA" id="ARBA00023125"/>
    </source>
</evidence>
<evidence type="ECO:0000256" key="2">
    <source>
        <dbReference type="PROSITE-ProRule" id="PRU01091"/>
    </source>
</evidence>
<dbReference type="GO" id="GO:0003677">
    <property type="term" value="F:DNA binding"/>
    <property type="evidence" value="ECO:0007669"/>
    <property type="project" value="UniProtKB-UniRule"/>
</dbReference>
<dbReference type="AlphaFoldDB" id="Q2KXL6"/>
<dbReference type="GO" id="GO:0006355">
    <property type="term" value="P:regulation of DNA-templated transcription"/>
    <property type="evidence" value="ECO:0007669"/>
    <property type="project" value="InterPro"/>
</dbReference>
<evidence type="ECO:0000313" key="5">
    <source>
        <dbReference type="Proteomes" id="UP000001977"/>
    </source>
</evidence>
<dbReference type="Gene3D" id="1.10.10.10">
    <property type="entry name" value="Winged helix-like DNA-binding domain superfamily/Winged helix DNA-binding domain"/>
    <property type="match status" value="1"/>
</dbReference>
<sequence length="127" mass="13785">MTQHSYASDLPADVVATDDGAAPHASANSDETWNLLYRGWVLSTPRGVRISLTALERVCFLAIVEHPGRELSRDALMKALPGSSLRTLNVAISRLRKKVSEVGAELPLHTVHGMGYVFLGHLNVQPS</sequence>
<dbReference type="OrthoDB" id="8657631at2"/>
<dbReference type="RefSeq" id="WP_012418122.1">
    <property type="nucleotide sequence ID" value="NC_010645.1"/>
</dbReference>
<feature type="DNA-binding region" description="OmpR/PhoB-type" evidence="2">
    <location>
        <begin position="24"/>
        <end position="120"/>
    </location>
</feature>
<dbReference type="HOGENOM" id="CLU_148460_0_0_4"/>
<dbReference type="Pfam" id="PF00486">
    <property type="entry name" value="Trans_reg_C"/>
    <property type="match status" value="1"/>
</dbReference>
<dbReference type="SMART" id="SM00862">
    <property type="entry name" value="Trans_reg_C"/>
    <property type="match status" value="1"/>
</dbReference>
<dbReference type="eggNOG" id="COG0745">
    <property type="taxonomic scope" value="Bacteria"/>
</dbReference>
<dbReference type="GeneID" id="92934360"/>
<name>Q2KXL6_BORA1</name>
<evidence type="ECO:0000259" key="3">
    <source>
        <dbReference type="PROSITE" id="PS51755"/>
    </source>
</evidence>
<dbReference type="CDD" id="cd00383">
    <property type="entry name" value="trans_reg_C"/>
    <property type="match status" value="1"/>
</dbReference>
<reference evidence="4 5" key="1">
    <citation type="journal article" date="2006" name="J. Bacteriol.">
        <title>Comparison of the genome sequence of the poultry pathogen Bordetella avium with those of B. bronchiseptica, B. pertussis, and B. parapertussis reveals extensive diversity in surface structures associated with host interaction.</title>
        <authorList>
            <person name="Sebaihia M."/>
            <person name="Preston A."/>
            <person name="Maskell D.J."/>
            <person name="Kuzmiak H."/>
            <person name="Connell T.D."/>
            <person name="King N.D."/>
            <person name="Orndorff P.E."/>
            <person name="Miyamoto D.M."/>
            <person name="Thomson N.R."/>
            <person name="Harris D."/>
            <person name="Goble A."/>
            <person name="Lord A."/>
            <person name="Murphy L."/>
            <person name="Quail M.A."/>
            <person name="Rutter S."/>
            <person name="Squares R."/>
            <person name="Squares S."/>
            <person name="Woodward J."/>
            <person name="Parkhill J."/>
            <person name="Temple L.M."/>
        </authorList>
    </citation>
    <scope>NUCLEOTIDE SEQUENCE [LARGE SCALE GENOMIC DNA]</scope>
    <source>
        <strain evidence="4 5">197N</strain>
    </source>
</reference>
<dbReference type="GO" id="GO:0000160">
    <property type="term" value="P:phosphorelay signal transduction system"/>
    <property type="evidence" value="ECO:0007669"/>
    <property type="project" value="InterPro"/>
</dbReference>
<dbReference type="SUPFAM" id="SSF46894">
    <property type="entry name" value="C-terminal effector domain of the bipartite response regulators"/>
    <property type="match status" value="1"/>
</dbReference>
<dbReference type="STRING" id="360910.BAV2463"/>
<evidence type="ECO:0000313" key="4">
    <source>
        <dbReference type="EMBL" id="CAJ50073.1"/>
    </source>
</evidence>
<dbReference type="EMBL" id="AM167904">
    <property type="protein sequence ID" value="CAJ50073.1"/>
    <property type="molecule type" value="Genomic_DNA"/>
</dbReference>
<dbReference type="InterPro" id="IPR001867">
    <property type="entry name" value="OmpR/PhoB-type_DNA-bd"/>
</dbReference>
<dbReference type="InterPro" id="IPR036388">
    <property type="entry name" value="WH-like_DNA-bd_sf"/>
</dbReference>
<proteinExistence type="predicted"/>
<organism evidence="4 5">
    <name type="scientific">Bordetella avium (strain 197N)</name>
    <dbReference type="NCBI Taxonomy" id="360910"/>
    <lineage>
        <taxon>Bacteria</taxon>
        <taxon>Pseudomonadati</taxon>
        <taxon>Pseudomonadota</taxon>
        <taxon>Betaproteobacteria</taxon>
        <taxon>Burkholderiales</taxon>
        <taxon>Alcaligenaceae</taxon>
        <taxon>Bordetella</taxon>
    </lineage>
</organism>
<feature type="domain" description="OmpR/PhoB-type" evidence="3">
    <location>
        <begin position="24"/>
        <end position="120"/>
    </location>
</feature>